<protein>
    <submittedName>
        <fullName evidence="2">Uncharacterized protein</fullName>
    </submittedName>
</protein>
<dbReference type="EMBL" id="LEKV01004377">
    <property type="protein sequence ID" value="KVH95757.1"/>
    <property type="molecule type" value="Genomic_DNA"/>
</dbReference>
<proteinExistence type="predicted"/>
<organism evidence="2 3">
    <name type="scientific">Cynara cardunculus var. scolymus</name>
    <name type="common">Globe artichoke</name>
    <name type="synonym">Cynara scolymus</name>
    <dbReference type="NCBI Taxonomy" id="59895"/>
    <lineage>
        <taxon>Eukaryota</taxon>
        <taxon>Viridiplantae</taxon>
        <taxon>Streptophyta</taxon>
        <taxon>Embryophyta</taxon>
        <taxon>Tracheophyta</taxon>
        <taxon>Spermatophyta</taxon>
        <taxon>Magnoliopsida</taxon>
        <taxon>eudicotyledons</taxon>
        <taxon>Gunneridae</taxon>
        <taxon>Pentapetalae</taxon>
        <taxon>asterids</taxon>
        <taxon>campanulids</taxon>
        <taxon>Asterales</taxon>
        <taxon>Asteraceae</taxon>
        <taxon>Carduoideae</taxon>
        <taxon>Cardueae</taxon>
        <taxon>Carduinae</taxon>
        <taxon>Cynara</taxon>
    </lineage>
</organism>
<dbReference type="Proteomes" id="UP000243975">
    <property type="component" value="Unassembled WGS sequence"/>
</dbReference>
<dbReference type="Gramene" id="KVH95757">
    <property type="protein sequence ID" value="KVH95757"/>
    <property type="gene ID" value="Ccrd_002153"/>
</dbReference>
<keyword evidence="3" id="KW-1185">Reference proteome</keyword>
<feature type="non-terminal residue" evidence="2">
    <location>
        <position position="1"/>
    </location>
</feature>
<gene>
    <name evidence="2" type="ORF">Ccrd_002153</name>
</gene>
<keyword evidence="1" id="KW-0472">Membrane</keyword>
<dbReference type="PANTHER" id="PTHR35307">
    <property type="entry name" value="PROTEIN, PUTATIVE-RELATED"/>
    <property type="match status" value="1"/>
</dbReference>
<sequence length="294" mass="33170">MTSATDDCFRIWKVLAMDAATSHCTNNILDQRDRRLLLGFCLKINTLESGKIYSKPMLWIGIYIAVATLLCMFLMLADLFHGFRNRKLWFPSKYFTLNTTTIILITIAMKLPVDLSGQMPGAMDQLAKTGSMTFMCTMMSNLMPSLASMDNRELLANVTGTVIIGVFCVNCCKSLKANFFLTRIASNCDTSRDDGYYVLQLQDKMELGRRTLKSFSNSANRSIQKGEKQLPTNLLKLIEQCRRFEGVVKFDSGNIQRLNLVTFPNSWSLPIVTLTCIAITLPNISQESVDNLFR</sequence>
<dbReference type="PANTHER" id="PTHR35307:SF8">
    <property type="entry name" value="GUSTATORY RECEPTOR"/>
    <property type="match status" value="1"/>
</dbReference>
<reference evidence="2 3" key="1">
    <citation type="journal article" date="2016" name="Sci. Rep.">
        <title>The genome sequence of the outbreeding globe artichoke constructed de novo incorporating a phase-aware low-pass sequencing strategy of F1 progeny.</title>
        <authorList>
            <person name="Scaglione D."/>
            <person name="Reyes-Chin-Wo S."/>
            <person name="Acquadro A."/>
            <person name="Froenicke L."/>
            <person name="Portis E."/>
            <person name="Beitel C."/>
            <person name="Tirone M."/>
            <person name="Mauro R."/>
            <person name="Lo Monaco A."/>
            <person name="Mauromicale G."/>
            <person name="Faccioli P."/>
            <person name="Cattivelli L."/>
            <person name="Rieseberg L."/>
            <person name="Michelmore R."/>
            <person name="Lanteri S."/>
        </authorList>
    </citation>
    <scope>NUCLEOTIDE SEQUENCE [LARGE SCALE GENOMIC DNA]</scope>
    <source>
        <strain evidence="2">2C</strain>
    </source>
</reference>
<evidence type="ECO:0000313" key="3">
    <source>
        <dbReference type="Proteomes" id="UP000243975"/>
    </source>
</evidence>
<keyword evidence="1" id="KW-0812">Transmembrane</keyword>
<accession>A0A118JXA2</accession>
<evidence type="ECO:0000256" key="1">
    <source>
        <dbReference type="SAM" id="Phobius"/>
    </source>
</evidence>
<feature type="transmembrane region" description="Helical" evidence="1">
    <location>
        <begin position="57"/>
        <end position="83"/>
    </location>
</feature>
<evidence type="ECO:0000313" key="2">
    <source>
        <dbReference type="EMBL" id="KVH95757.1"/>
    </source>
</evidence>
<name>A0A118JXA2_CYNCS</name>
<dbReference type="AlphaFoldDB" id="A0A118JXA2"/>
<comment type="caution">
    <text evidence="2">The sequence shown here is derived from an EMBL/GenBank/DDBJ whole genome shotgun (WGS) entry which is preliminary data.</text>
</comment>
<keyword evidence="1" id="KW-1133">Transmembrane helix</keyword>